<feature type="compositionally biased region" description="Basic and acidic residues" evidence="1">
    <location>
        <begin position="183"/>
        <end position="207"/>
    </location>
</feature>
<name>A0A3P5Z1S7_BRACM</name>
<sequence length="254" mass="29106">MVFRRWDPGNQWRIQVRVDLCQDDKIRVTWNRQGYMVTRVLPKSLRDFSDSRRIYWYTGKIGIDRLRLSLRGTSQEELGRSCRGSKTKISPFCNIQGDPHEEGEIQENVLRSVQKGDDQITKPIPSVAQLETNLAQTDPTEVIMNFVEMENGLVLANKALEVDVKVLDEDVMEVSEEHVNMEKTGENEGIDNDFKNLTDGEEKDKSLDGASGVAEKNNSIENVDQLKKGKKLWEQFVIVDFFVSNVLVISFDKH</sequence>
<dbReference type="AlphaFoldDB" id="A0A3P5Z1S7"/>
<organism evidence="2">
    <name type="scientific">Brassica campestris</name>
    <name type="common">Field mustard</name>
    <dbReference type="NCBI Taxonomy" id="3711"/>
    <lineage>
        <taxon>Eukaryota</taxon>
        <taxon>Viridiplantae</taxon>
        <taxon>Streptophyta</taxon>
        <taxon>Embryophyta</taxon>
        <taxon>Tracheophyta</taxon>
        <taxon>Spermatophyta</taxon>
        <taxon>Magnoliopsida</taxon>
        <taxon>eudicotyledons</taxon>
        <taxon>Gunneridae</taxon>
        <taxon>Pentapetalae</taxon>
        <taxon>rosids</taxon>
        <taxon>malvids</taxon>
        <taxon>Brassicales</taxon>
        <taxon>Brassicaceae</taxon>
        <taxon>Brassiceae</taxon>
        <taxon>Brassica</taxon>
    </lineage>
</organism>
<proteinExistence type="predicted"/>
<accession>A0A3P5Z1S7</accession>
<evidence type="ECO:0000256" key="1">
    <source>
        <dbReference type="SAM" id="MobiDB-lite"/>
    </source>
</evidence>
<protein>
    <submittedName>
        <fullName evidence="2">Uncharacterized protein</fullName>
    </submittedName>
</protein>
<dbReference type="EMBL" id="LR031569">
    <property type="protein sequence ID" value="VDC67913.1"/>
    <property type="molecule type" value="Genomic_DNA"/>
</dbReference>
<reference evidence="2" key="1">
    <citation type="submission" date="2018-11" db="EMBL/GenBank/DDBJ databases">
        <authorList>
            <consortium name="Genoscope - CEA"/>
            <person name="William W."/>
        </authorList>
    </citation>
    <scope>NUCLEOTIDE SEQUENCE</scope>
</reference>
<gene>
    <name evidence="2" type="ORF">BRAA06T26453Z</name>
</gene>
<evidence type="ECO:0000313" key="2">
    <source>
        <dbReference type="EMBL" id="VDC67913.1"/>
    </source>
</evidence>
<feature type="region of interest" description="Disordered" evidence="1">
    <location>
        <begin position="183"/>
        <end position="213"/>
    </location>
</feature>